<dbReference type="InterPro" id="IPR036609">
    <property type="entry name" value="LCCL_sf"/>
</dbReference>
<reference evidence="2" key="1">
    <citation type="submission" date="2021-01" db="EMBL/GenBank/DDBJ databases">
        <authorList>
            <person name="Corre E."/>
            <person name="Pelletier E."/>
            <person name="Niang G."/>
            <person name="Scheremetjew M."/>
            <person name="Finn R."/>
            <person name="Kale V."/>
            <person name="Holt S."/>
            <person name="Cochrane G."/>
            <person name="Meng A."/>
            <person name="Brown T."/>
            <person name="Cohen L."/>
        </authorList>
    </citation>
    <scope>NUCLEOTIDE SEQUENCE</scope>
    <source>
        <strain evidence="2">RCC1614</strain>
    </source>
</reference>
<gene>
    <name evidence="2" type="ORF">MPUS1402_LOCUS9390</name>
</gene>
<dbReference type="EMBL" id="HBDY01012400">
    <property type="protein sequence ID" value="CAD8244769.1"/>
    <property type="molecule type" value="Transcribed_RNA"/>
</dbReference>
<sequence>MGSTRRDRKAAEPAAAEPATAGKRGAPAPAEDEPDAKAAKKAEPEPAAKDVAPDEAAPMDADQEGGDADAEGDEAAKGAPVRRSGRARNPVRKARDPPKKPDAQKIPSHTYVENELLAPHLKEVGNLLEVKIPAECCASTNQHVKSRQLWGTDAYTSDSDIVAVLAHLGYYLPGVSIPPTLLELRATIRATEPSETFPSTSRNGIRSRSWGALRDGNLGYEVESCKAMTVDGKAIELHADANRIPTPCPTFFPNTVESVVHTRSSRDNDERKKRMIQQVTIQYNLCNEPWLKYNIAAVADQGFKRSQWTSARLRKETLYLESHSTRYELSCETELDEEGVPVGMADGGEAPEDTYRWARCNAPLPLENVRALGVPLPTSELSDVQAGLTWDQIAFGLNFVEVKGVQTKVVRLQYLPKMEAD</sequence>
<evidence type="ECO:0000313" key="2">
    <source>
        <dbReference type="EMBL" id="CAD8244769.1"/>
    </source>
</evidence>
<dbReference type="Pfam" id="PF08642">
    <property type="entry name" value="Rxt3"/>
    <property type="match status" value="1"/>
</dbReference>
<name>A0A7R9Y4A2_MICPS</name>
<dbReference type="OMA" id="KWINFEW"/>
<evidence type="ECO:0000256" key="1">
    <source>
        <dbReference type="SAM" id="MobiDB-lite"/>
    </source>
</evidence>
<organism evidence="2">
    <name type="scientific">Micromonas pusilla</name>
    <name type="common">Picoplanktonic green alga</name>
    <name type="synonym">Chromulina pusilla</name>
    <dbReference type="NCBI Taxonomy" id="38833"/>
    <lineage>
        <taxon>Eukaryota</taxon>
        <taxon>Viridiplantae</taxon>
        <taxon>Chlorophyta</taxon>
        <taxon>Mamiellophyceae</taxon>
        <taxon>Mamiellales</taxon>
        <taxon>Mamiellaceae</taxon>
        <taxon>Micromonas</taxon>
    </lineage>
</organism>
<dbReference type="InterPro" id="IPR013951">
    <property type="entry name" value="Rxt3"/>
</dbReference>
<accession>A0A7R9Y4A2</accession>
<feature type="region of interest" description="Disordered" evidence="1">
    <location>
        <begin position="1"/>
        <end position="109"/>
    </location>
</feature>
<dbReference type="AlphaFoldDB" id="A0A7R9Y4A2"/>
<feature type="compositionally biased region" description="Basic residues" evidence="1">
    <location>
        <begin position="83"/>
        <end position="92"/>
    </location>
</feature>
<feature type="compositionally biased region" description="Basic and acidic residues" evidence="1">
    <location>
        <begin position="35"/>
        <end position="52"/>
    </location>
</feature>
<feature type="compositionally biased region" description="Basic and acidic residues" evidence="1">
    <location>
        <begin position="93"/>
        <end position="103"/>
    </location>
</feature>
<feature type="compositionally biased region" description="Low complexity" evidence="1">
    <location>
        <begin position="12"/>
        <end position="29"/>
    </location>
</feature>
<feature type="compositionally biased region" description="Acidic residues" evidence="1">
    <location>
        <begin position="61"/>
        <end position="73"/>
    </location>
</feature>
<proteinExistence type="predicted"/>
<protein>
    <submittedName>
        <fullName evidence="2">Uncharacterized protein</fullName>
    </submittedName>
</protein>
<dbReference type="Gene3D" id="2.170.130.20">
    <property type="entry name" value="LCCL-like domain"/>
    <property type="match status" value="1"/>
</dbReference>